<dbReference type="EMBL" id="FXAG01000029">
    <property type="protein sequence ID" value="SMF53248.1"/>
    <property type="molecule type" value="Genomic_DNA"/>
</dbReference>
<proteinExistence type="predicted"/>
<gene>
    <name evidence="2" type="ORF">SAMN02745746_03800</name>
</gene>
<evidence type="ECO:0000313" key="3">
    <source>
        <dbReference type="Proteomes" id="UP000192920"/>
    </source>
</evidence>
<name>A0A1Y6CG18_9NEIS</name>
<dbReference type="STRING" id="1123014.SAMN02745746_03800"/>
<dbReference type="Proteomes" id="UP000192920">
    <property type="component" value="Unassembled WGS sequence"/>
</dbReference>
<dbReference type="Gene3D" id="3.10.310.50">
    <property type="match status" value="1"/>
</dbReference>
<evidence type="ECO:0000313" key="2">
    <source>
        <dbReference type="EMBL" id="SMF53248.1"/>
    </source>
</evidence>
<dbReference type="RefSeq" id="WP_085277786.1">
    <property type="nucleotide sequence ID" value="NZ_FXAG01000029.1"/>
</dbReference>
<dbReference type="InterPro" id="IPR007621">
    <property type="entry name" value="TPM_dom"/>
</dbReference>
<dbReference type="Pfam" id="PF04536">
    <property type="entry name" value="TPM_phosphatase"/>
    <property type="match status" value="1"/>
</dbReference>
<dbReference type="AlphaFoldDB" id="A0A1Y6CG18"/>
<keyword evidence="3" id="KW-1185">Reference proteome</keyword>
<protein>
    <submittedName>
        <fullName evidence="2">TLP18.3, Psb32 and MOLO-1 founding protein of phosphatase</fullName>
    </submittedName>
</protein>
<accession>A0A1Y6CG18</accession>
<feature type="domain" description="TPM" evidence="1">
    <location>
        <begin position="21"/>
        <end position="140"/>
    </location>
</feature>
<dbReference type="PANTHER" id="PTHR30373:SF8">
    <property type="entry name" value="BLL7265 PROTEIN"/>
    <property type="match status" value="1"/>
</dbReference>
<reference evidence="3" key="1">
    <citation type="submission" date="2017-04" db="EMBL/GenBank/DDBJ databases">
        <authorList>
            <person name="Varghese N."/>
            <person name="Submissions S."/>
        </authorList>
    </citation>
    <scope>NUCLEOTIDE SEQUENCE [LARGE SCALE GENOMIC DNA]</scope>
    <source>
        <strain evidence="3">DSM 22618</strain>
    </source>
</reference>
<dbReference type="PANTHER" id="PTHR30373">
    <property type="entry name" value="UPF0603 PROTEIN YGCG"/>
    <property type="match status" value="1"/>
</dbReference>
<sequence length="165" mass="18633">MNIKRIVRHLTMTPWQVRRCFTASTLSAIEVAIKDGERLHAGQVRFAVEGALHTSALLRSHTAWAQALDVFSLLRVWDTEHNNGVLIYLLLADHDVEIVADRGIHAKVDAQEWQRICRIMETSFSRGHYEEGAVEGILAVTHLLAEHFPAGDQRVNELPDRPVVL</sequence>
<evidence type="ECO:0000259" key="1">
    <source>
        <dbReference type="Pfam" id="PF04536"/>
    </source>
</evidence>
<organism evidence="2 3">
    <name type="scientific">Pseudogulbenkiania subflava DSM 22618</name>
    <dbReference type="NCBI Taxonomy" id="1123014"/>
    <lineage>
        <taxon>Bacteria</taxon>
        <taxon>Pseudomonadati</taxon>
        <taxon>Pseudomonadota</taxon>
        <taxon>Betaproteobacteria</taxon>
        <taxon>Neisseriales</taxon>
        <taxon>Chromobacteriaceae</taxon>
        <taxon>Pseudogulbenkiania</taxon>
    </lineage>
</organism>